<feature type="compositionally biased region" description="Basic residues" evidence="1">
    <location>
        <begin position="197"/>
        <end position="213"/>
    </location>
</feature>
<dbReference type="PROSITE" id="PS50181">
    <property type="entry name" value="FBOX"/>
    <property type="match status" value="1"/>
</dbReference>
<name>A0A318Z7U2_9EURO</name>
<evidence type="ECO:0000259" key="2">
    <source>
        <dbReference type="PROSITE" id="PS50181"/>
    </source>
</evidence>
<dbReference type="Proteomes" id="UP000248349">
    <property type="component" value="Unassembled WGS sequence"/>
</dbReference>
<reference evidence="3 4" key="1">
    <citation type="submission" date="2016-12" db="EMBL/GenBank/DDBJ databases">
        <title>The genomes of Aspergillus section Nigri reveals drivers in fungal speciation.</title>
        <authorList>
            <consortium name="DOE Joint Genome Institute"/>
            <person name="Vesth T.C."/>
            <person name="Nybo J."/>
            <person name="Theobald S."/>
            <person name="Brandl J."/>
            <person name="Frisvad J.C."/>
            <person name="Nielsen K.F."/>
            <person name="Lyhne E.K."/>
            <person name="Kogle M.E."/>
            <person name="Kuo A."/>
            <person name="Riley R."/>
            <person name="Clum A."/>
            <person name="Nolan M."/>
            <person name="Lipzen A."/>
            <person name="Salamov A."/>
            <person name="Henrissat B."/>
            <person name="Wiebenga A."/>
            <person name="De Vries R.P."/>
            <person name="Grigoriev I.V."/>
            <person name="Mortensen U.H."/>
            <person name="Andersen M.R."/>
            <person name="Baker S.E."/>
        </authorList>
    </citation>
    <scope>NUCLEOTIDE SEQUENCE [LARGE SCALE GENOMIC DNA]</scope>
    <source>
        <strain evidence="3 4">JOP 1030-1</strain>
    </source>
</reference>
<evidence type="ECO:0000313" key="4">
    <source>
        <dbReference type="Proteomes" id="UP000248349"/>
    </source>
</evidence>
<dbReference type="GeneID" id="37078938"/>
<dbReference type="AlphaFoldDB" id="A0A318Z7U2"/>
<feature type="region of interest" description="Disordered" evidence="1">
    <location>
        <begin position="195"/>
        <end position="214"/>
    </location>
</feature>
<accession>A0A318Z7U2</accession>
<dbReference type="OrthoDB" id="4191831at2759"/>
<organism evidence="3 4">
    <name type="scientific">Aspergillus saccharolyticus JOP 1030-1</name>
    <dbReference type="NCBI Taxonomy" id="1450539"/>
    <lineage>
        <taxon>Eukaryota</taxon>
        <taxon>Fungi</taxon>
        <taxon>Dikarya</taxon>
        <taxon>Ascomycota</taxon>
        <taxon>Pezizomycotina</taxon>
        <taxon>Eurotiomycetes</taxon>
        <taxon>Eurotiomycetidae</taxon>
        <taxon>Eurotiales</taxon>
        <taxon>Aspergillaceae</taxon>
        <taxon>Aspergillus</taxon>
        <taxon>Aspergillus subgen. Circumdati</taxon>
    </lineage>
</organism>
<dbReference type="RefSeq" id="XP_025426815.1">
    <property type="nucleotide sequence ID" value="XM_025577709.1"/>
</dbReference>
<protein>
    <recommendedName>
        <fullName evidence="2">F-box domain-containing protein</fullName>
    </recommendedName>
</protein>
<dbReference type="EMBL" id="KZ821276">
    <property type="protein sequence ID" value="PYH40833.1"/>
    <property type="molecule type" value="Genomic_DNA"/>
</dbReference>
<evidence type="ECO:0000256" key="1">
    <source>
        <dbReference type="SAM" id="MobiDB-lite"/>
    </source>
</evidence>
<evidence type="ECO:0000313" key="3">
    <source>
        <dbReference type="EMBL" id="PYH40833.1"/>
    </source>
</evidence>
<keyword evidence="4" id="KW-1185">Reference proteome</keyword>
<proteinExistence type="predicted"/>
<gene>
    <name evidence="3" type="ORF">BP01DRAFT_387038</name>
</gene>
<sequence length="518" mass="60416">MTLFTAQNFTHMSQTRLPPEVWLNIVRYSSRHDVLYNLSYVSSEFNRYANTLLYCSIEWEWQEVPFHCILRLLENLVTYPELGRYICYLRIERTDPFLNYDWEPPRRERYWRYRVPSEHGELYQRLRNHIFDLNLPDTTRWVEEVRHGNPYVFVALTLSFCSNLRYLSLDYSFVQMGGWPGRLITAAYNATPAAHPRLPRTSRRRSSSLRRGRQMAGSGVRGIPRFEMLEKVFYGHNVPDTWHRGNSGPLYPQVHPHQFQGLFYLPAVWSLGVWLRHPPTFAESPHRVLNIGRIRDLCIVRATIQETDIEQILRRATSVVWLHLGLSYHPVTGRPFQTPGNPVLNGLLAVRDTVALLSVGVEYEIIGFRHALTDQDRRNWAQFYGFLHQFRRLVDVELPIQMLLGVNGHPTADRPTLGSVLPPTVSELVIRWDNWRAWPGWTRGQILGAIQQHLLNTLYLTPELEIVTVRMWRGLPVFPRDTQLLREQMLGATGVEVAEYTDAMTRGLMPTRPGPLAW</sequence>
<feature type="domain" description="F-box" evidence="2">
    <location>
        <begin position="11"/>
        <end position="64"/>
    </location>
</feature>
<dbReference type="InterPro" id="IPR001810">
    <property type="entry name" value="F-box_dom"/>
</dbReference>